<dbReference type="InterPro" id="IPR013083">
    <property type="entry name" value="Znf_RING/FYVE/PHD"/>
</dbReference>
<keyword evidence="1" id="KW-0479">Metal-binding</keyword>
<feature type="domain" description="RING-type" evidence="4">
    <location>
        <begin position="908"/>
        <end position="948"/>
    </location>
</feature>
<dbReference type="AlphaFoldDB" id="A0AAQ3MLN5"/>
<protein>
    <recommendedName>
        <fullName evidence="4">RING-type domain-containing protein</fullName>
    </recommendedName>
</protein>
<dbReference type="PANTHER" id="PTHR46405">
    <property type="entry name" value="OS05G0141500 PROTEIN"/>
    <property type="match status" value="1"/>
</dbReference>
<evidence type="ECO:0000256" key="3">
    <source>
        <dbReference type="SAM" id="MobiDB-lite"/>
    </source>
</evidence>
<dbReference type="CDD" id="cd23128">
    <property type="entry name" value="RING-HC_MIP1-like"/>
    <property type="match status" value="1"/>
</dbReference>
<feature type="coiled-coil region" evidence="2">
    <location>
        <begin position="670"/>
        <end position="697"/>
    </location>
</feature>
<feature type="compositionally biased region" description="Polar residues" evidence="3">
    <location>
        <begin position="9"/>
        <end position="20"/>
    </location>
</feature>
<evidence type="ECO:0000256" key="1">
    <source>
        <dbReference type="PROSITE-ProRule" id="PRU00175"/>
    </source>
</evidence>
<proteinExistence type="predicted"/>
<feature type="region of interest" description="Disordered" evidence="3">
    <location>
        <begin position="434"/>
        <end position="460"/>
    </location>
</feature>
<feature type="region of interest" description="Disordered" evidence="3">
    <location>
        <begin position="268"/>
        <end position="348"/>
    </location>
</feature>
<keyword evidence="1" id="KW-0862">Zinc</keyword>
<dbReference type="Pfam" id="PF20235">
    <property type="entry name" value="PIR2-like_helical"/>
    <property type="match status" value="1"/>
</dbReference>
<feature type="coiled-coil region" evidence="2">
    <location>
        <begin position="558"/>
        <end position="641"/>
    </location>
</feature>
<dbReference type="InterPro" id="IPR046527">
    <property type="entry name" value="PIR2-like_helical"/>
</dbReference>
<dbReference type="EMBL" id="CP144691">
    <property type="protein sequence ID" value="WVY93201.1"/>
    <property type="molecule type" value="Genomic_DNA"/>
</dbReference>
<feature type="compositionally biased region" description="Polar residues" evidence="3">
    <location>
        <begin position="304"/>
        <end position="337"/>
    </location>
</feature>
<organism evidence="5 6">
    <name type="scientific">Vigna mungo</name>
    <name type="common">Black gram</name>
    <name type="synonym">Phaseolus mungo</name>
    <dbReference type="NCBI Taxonomy" id="3915"/>
    <lineage>
        <taxon>Eukaryota</taxon>
        <taxon>Viridiplantae</taxon>
        <taxon>Streptophyta</taxon>
        <taxon>Embryophyta</taxon>
        <taxon>Tracheophyta</taxon>
        <taxon>Spermatophyta</taxon>
        <taxon>Magnoliopsida</taxon>
        <taxon>eudicotyledons</taxon>
        <taxon>Gunneridae</taxon>
        <taxon>Pentapetalae</taxon>
        <taxon>rosids</taxon>
        <taxon>fabids</taxon>
        <taxon>Fabales</taxon>
        <taxon>Fabaceae</taxon>
        <taxon>Papilionoideae</taxon>
        <taxon>50 kb inversion clade</taxon>
        <taxon>NPAAA clade</taxon>
        <taxon>indigoferoid/millettioid clade</taxon>
        <taxon>Phaseoleae</taxon>
        <taxon>Vigna</taxon>
    </lineage>
</organism>
<evidence type="ECO:0000259" key="4">
    <source>
        <dbReference type="PROSITE" id="PS50089"/>
    </source>
</evidence>
<dbReference type="Gene3D" id="3.30.40.10">
    <property type="entry name" value="Zinc/RING finger domain, C3HC4 (zinc finger)"/>
    <property type="match status" value="1"/>
</dbReference>
<evidence type="ECO:0000256" key="2">
    <source>
        <dbReference type="SAM" id="Coils"/>
    </source>
</evidence>
<dbReference type="PROSITE" id="PS50089">
    <property type="entry name" value="ZF_RING_2"/>
    <property type="match status" value="1"/>
</dbReference>
<evidence type="ECO:0000313" key="5">
    <source>
        <dbReference type="EMBL" id="WVY93201.1"/>
    </source>
</evidence>
<accession>A0AAQ3MLN5</accession>
<dbReference type="Pfam" id="PF13920">
    <property type="entry name" value="zf-C3HC4_3"/>
    <property type="match status" value="1"/>
</dbReference>
<name>A0AAQ3MLN5_VIGMU</name>
<keyword evidence="2" id="KW-0175">Coiled coil</keyword>
<keyword evidence="1" id="KW-0863">Zinc-finger</keyword>
<dbReference type="SUPFAM" id="SSF57850">
    <property type="entry name" value="RING/U-box"/>
    <property type="match status" value="1"/>
</dbReference>
<dbReference type="GO" id="GO:0008270">
    <property type="term" value="F:zinc ion binding"/>
    <property type="evidence" value="ECO:0007669"/>
    <property type="project" value="UniProtKB-KW"/>
</dbReference>
<evidence type="ECO:0000313" key="6">
    <source>
        <dbReference type="Proteomes" id="UP001374535"/>
    </source>
</evidence>
<dbReference type="PANTHER" id="PTHR46405:SF2">
    <property type="entry name" value="OS05G0141500 PROTEIN"/>
    <property type="match status" value="1"/>
</dbReference>
<feature type="region of interest" description="Disordered" evidence="3">
    <location>
        <begin position="1"/>
        <end position="48"/>
    </location>
</feature>
<sequence>MASLVAGASSRTTPSVSIQEKGSRNKRKFRADPPLGEPNKGIPSAQHESLSYEFSAEKFEITPGLGQVSTSDMCSVNQDHSDGLKLGLGLSSSVVSSEFRLSQPKEESEVDDEFHDADWSDLTEAELEELLMSSLNIIFRSAIKKIVGCGYTEDVATKAILRSGICYGCKDAVSNVVDNGLAFLRNGQEDPSREHYFEDLMQLEKYILAELVCVLREVRPFYSIGDAMWALLISDMNVSHACAMDGDPSNSFGSDGCSSVQTESQSKLESKGLELTLPSPCKSAPSGSQPEKSSVAGHTVLDNAKNSQIPGLSGKEVTNSVRDSIDKSSSTSGTPQSPFVEERCGSVRKVHSSGTKREYIFRQKSFHVEKGYRTYGSKGSLRGGRLNGLNGLILDKKLKSVSESTTINLKSASLNISKAMGVDATPDNLNAVFSSNDGPSTPTAFSLDSSDTASQSRDTSSLVHEANSILAVGNPNALPAMDTDLSLSLSSKSKYPVTSICCDNEAPNSSCVGIPCDKPLGQWLPQDRKDEMILKLVPRVQELQNQLQEWTEWANQKVMQAARRLSKDKAELKTLRQEKDEVERLRKEKQSLEENTMKKISEMENALCKASSQVERTNADVRKLEVENAVLRKEMEAARLRAAESATSCQEVSRREKKTQMKFQSWEKQKSLFQEELMAEKHKLAQFQQELGQAKAQQDQVEVYYFKHILTTFSCAFHLVNVHLMLTYMVQLVICSHVMLSCYLQYKKSIVRKMTETVNGNGWAVQFMLNESKCFPLSIVLDDKARWQQVAKAKEELLLQASSIRKEREQIEESAKSKEDMIKLKAEENLQRYRDDIQKLEKEIAQLRQKTDSSKIAALRRGIDGNYASSRVENGSVLEESRATFISELATSLNEYSLTGGVKRERECVMCLSEEMSVVFLPCAHQVVCTTCNELHEKQGMQDCPSCRSPIHKRISVRFAHI</sequence>
<reference evidence="5 6" key="1">
    <citation type="journal article" date="2023" name="Life. Sci Alliance">
        <title>Evolutionary insights into 3D genome organization and epigenetic landscape of Vigna mungo.</title>
        <authorList>
            <person name="Junaid A."/>
            <person name="Singh B."/>
            <person name="Bhatia S."/>
        </authorList>
    </citation>
    <scope>NUCLEOTIDE SEQUENCE [LARGE SCALE GENOMIC DNA]</scope>
    <source>
        <strain evidence="5">Urdbean</strain>
    </source>
</reference>
<feature type="coiled-coil region" evidence="2">
    <location>
        <begin position="794"/>
        <end position="857"/>
    </location>
</feature>
<gene>
    <name evidence="5" type="ORF">V8G54_032289</name>
</gene>
<keyword evidence="6" id="KW-1185">Reference proteome</keyword>
<dbReference type="InterPro" id="IPR046934">
    <property type="entry name" value="PIR2-like"/>
</dbReference>
<dbReference type="InterPro" id="IPR001841">
    <property type="entry name" value="Znf_RING"/>
</dbReference>
<dbReference type="Proteomes" id="UP001374535">
    <property type="component" value="Chromosome 10"/>
</dbReference>